<accession>A0A9R0X0J5</accession>
<keyword evidence="3" id="KW-0808">Transferase</keyword>
<dbReference type="FunFam" id="1.10.510.10:FF:000161">
    <property type="entry name" value="Wall-associated receptor kinase-like 20"/>
    <property type="match status" value="1"/>
</dbReference>
<dbReference type="Gramene" id="TRITD5Bv1G029880.3">
    <property type="protein sequence ID" value="TRITD5Bv1G029880.3"/>
    <property type="gene ID" value="TRITD5Bv1G029880"/>
</dbReference>
<evidence type="ECO:0000256" key="1">
    <source>
        <dbReference type="ARBA" id="ARBA00004167"/>
    </source>
</evidence>
<evidence type="ECO:0000256" key="6">
    <source>
        <dbReference type="ARBA" id="ARBA00022741"/>
    </source>
</evidence>
<feature type="domain" description="EGF-like" evidence="17">
    <location>
        <begin position="229"/>
        <end position="272"/>
    </location>
</feature>
<dbReference type="Gene3D" id="2.10.25.10">
    <property type="entry name" value="Laminin"/>
    <property type="match status" value="1"/>
</dbReference>
<keyword evidence="5 15" id="KW-0732">Signal</keyword>
<dbReference type="AlphaFoldDB" id="A0A9R0X0J5"/>
<dbReference type="GO" id="GO:0005524">
    <property type="term" value="F:ATP binding"/>
    <property type="evidence" value="ECO:0007669"/>
    <property type="project" value="UniProtKB-UniRule"/>
</dbReference>
<evidence type="ECO:0000256" key="12">
    <source>
        <dbReference type="PROSITE-ProRule" id="PRU00076"/>
    </source>
</evidence>
<dbReference type="Gene3D" id="1.10.510.10">
    <property type="entry name" value="Transferase(Phosphotransferase) domain 1"/>
    <property type="match status" value="1"/>
</dbReference>
<dbReference type="InterPro" id="IPR011009">
    <property type="entry name" value="Kinase-like_dom_sf"/>
</dbReference>
<comment type="caution">
    <text evidence="12">Lacks conserved residue(s) required for the propagation of feature annotation.</text>
</comment>
<keyword evidence="6 13" id="KW-0547">Nucleotide-binding</keyword>
<dbReference type="InterPro" id="IPR017441">
    <property type="entry name" value="Protein_kinase_ATP_BS"/>
</dbReference>
<dbReference type="SUPFAM" id="SSF56112">
    <property type="entry name" value="Protein kinase-like (PK-like)"/>
    <property type="match status" value="1"/>
</dbReference>
<name>A0A9R0X0J5_TRITD</name>
<sequence length="785" mass="83201">MAGSSWYKSPGAYEMRRLVVLLLAVLLPHETISAAEPSGGGGRCIRRCGSTTVPYPFGFSSSCPIALSCDGNASVSLLPHEGGDNATSSRVIAFNPTNSTVLVALPPSCSRSVSHAEKALSGRNYGVSSRTGLFLGGGCQGNTSLCSVPAAVMSRLLRTAQCGNDTSAAAVTCVSSATSNDTAAPDLFLRWEKVEKPKCDDLLTSTVFMYTEEGTVSLEFGVAELGWWVNGTCTRGGEPCAANATCSNVITPSGERGHRCECVAGMEGDGFLAGDGCYHAKRVPKKKVAFIVAAGVLVGVAAAAGVLLLLCWARRRRSVGKGRQGSSRLAAMRLLSEAATSSGVPVYSYNEVARATNSFSHTHRLGTGAYGTVYVGRLPANSTALVAIKRLRCRHDDHDDDGGRAVALLLNEIRLISSLSHPNLVRLLGCCLDRGEQILVYELVPNGTLSHHLHGGGDATLPWRARLGVAAGTAAAIAYLHAARPPIFHRDVKSGNILLGADLRAKLADFGLSRAARGAEDASRSHVSTAPQGTPGYVDPEYHQSFHLSDKSDVYSFGVVLLELITAMKVVDFGRPANEVNLACLALDRIGKGRVEEIVDPALLRHGEEWVMESVRHVSELAFQCLAFDKDIRPSMSEVAAELCRIRDAAPGSGMTDLVADVGLDGPGTTAAKKARSPVSVQDVWVSDRSSEEEEYRMCYKVECDKCGKITWKGCGKHVASVYEDIEKGKHCTCKAWPGVDTEGSSSNTKEGDVLLLESFSSVQNRKTDLLRMVPGAVLAGGGKA</sequence>
<keyword evidence="4 14" id="KW-0812">Transmembrane</keyword>
<reference evidence="18 19" key="1">
    <citation type="submission" date="2017-09" db="EMBL/GenBank/DDBJ databases">
        <authorList>
            <consortium name="International Durum Wheat Genome Sequencing Consortium (IDWGSC)"/>
            <person name="Milanesi L."/>
        </authorList>
    </citation>
    <scope>NUCLEOTIDE SEQUENCE [LARGE SCALE GENOMIC DNA]</scope>
    <source>
        <strain evidence="19">cv. Svevo</strain>
    </source>
</reference>
<feature type="transmembrane region" description="Helical" evidence="14">
    <location>
        <begin position="288"/>
        <end position="313"/>
    </location>
</feature>
<evidence type="ECO:0000313" key="18">
    <source>
        <dbReference type="EMBL" id="VAI27724.1"/>
    </source>
</evidence>
<evidence type="ECO:0000259" key="17">
    <source>
        <dbReference type="PROSITE" id="PS50026"/>
    </source>
</evidence>
<keyword evidence="8 13" id="KW-0067">ATP-binding</keyword>
<evidence type="ECO:0000256" key="4">
    <source>
        <dbReference type="ARBA" id="ARBA00022692"/>
    </source>
</evidence>
<feature type="domain" description="Protein kinase" evidence="16">
    <location>
        <begin position="359"/>
        <end position="646"/>
    </location>
</feature>
<gene>
    <name evidence="18" type="ORF">TRITD_5Bv1G029880</name>
</gene>
<dbReference type="GO" id="GO:0004674">
    <property type="term" value="F:protein serine/threonine kinase activity"/>
    <property type="evidence" value="ECO:0007669"/>
    <property type="project" value="UniProtKB-KW"/>
</dbReference>
<dbReference type="PROSITE" id="PS00108">
    <property type="entry name" value="PROTEIN_KINASE_ST"/>
    <property type="match status" value="1"/>
</dbReference>
<keyword evidence="11" id="KW-0325">Glycoprotein</keyword>
<keyword evidence="19" id="KW-1185">Reference proteome</keyword>
<evidence type="ECO:0000256" key="2">
    <source>
        <dbReference type="ARBA" id="ARBA00022527"/>
    </source>
</evidence>
<dbReference type="OMA" id="KIMMEEC"/>
<evidence type="ECO:0000313" key="19">
    <source>
        <dbReference type="Proteomes" id="UP000324705"/>
    </source>
</evidence>
<feature type="chain" id="PRO_5040181962" description="Protein kinase domain-containing protein" evidence="15">
    <location>
        <begin position="35"/>
        <end position="785"/>
    </location>
</feature>
<dbReference type="PANTHER" id="PTHR46008">
    <property type="entry name" value="LEAF RUST 10 DISEASE-RESISTANCE LOCUS RECEPTOR-LIKE PROTEIN KINASE-LIKE 1.4"/>
    <property type="match status" value="1"/>
</dbReference>
<dbReference type="Pfam" id="PF07714">
    <property type="entry name" value="PK_Tyr_Ser-Thr"/>
    <property type="match status" value="1"/>
</dbReference>
<keyword evidence="9 14" id="KW-1133">Transmembrane helix</keyword>
<dbReference type="PANTHER" id="PTHR46008:SF62">
    <property type="entry name" value="PROTEIN KINASE DOMAIN-CONTAINING PROTEIN"/>
    <property type="match status" value="1"/>
</dbReference>
<keyword evidence="7" id="KW-0418">Kinase</keyword>
<feature type="signal peptide" evidence="15">
    <location>
        <begin position="1"/>
        <end position="34"/>
    </location>
</feature>
<organism evidence="18 19">
    <name type="scientific">Triticum turgidum subsp. durum</name>
    <name type="common">Durum wheat</name>
    <name type="synonym">Triticum durum</name>
    <dbReference type="NCBI Taxonomy" id="4567"/>
    <lineage>
        <taxon>Eukaryota</taxon>
        <taxon>Viridiplantae</taxon>
        <taxon>Streptophyta</taxon>
        <taxon>Embryophyta</taxon>
        <taxon>Tracheophyta</taxon>
        <taxon>Spermatophyta</taxon>
        <taxon>Magnoliopsida</taxon>
        <taxon>Liliopsida</taxon>
        <taxon>Poales</taxon>
        <taxon>Poaceae</taxon>
        <taxon>BOP clade</taxon>
        <taxon>Pooideae</taxon>
        <taxon>Triticodae</taxon>
        <taxon>Triticeae</taxon>
        <taxon>Triticinae</taxon>
        <taxon>Triticum</taxon>
    </lineage>
</organism>
<dbReference type="Proteomes" id="UP000324705">
    <property type="component" value="Chromosome 5B"/>
</dbReference>
<dbReference type="SMART" id="SM00220">
    <property type="entry name" value="S_TKc"/>
    <property type="match status" value="1"/>
</dbReference>
<dbReference type="PROSITE" id="PS50026">
    <property type="entry name" value="EGF_3"/>
    <property type="match status" value="1"/>
</dbReference>
<proteinExistence type="predicted"/>
<evidence type="ECO:0000256" key="8">
    <source>
        <dbReference type="ARBA" id="ARBA00022840"/>
    </source>
</evidence>
<dbReference type="GO" id="GO:0005886">
    <property type="term" value="C:plasma membrane"/>
    <property type="evidence" value="ECO:0007669"/>
    <property type="project" value="UniProtKB-ARBA"/>
</dbReference>
<dbReference type="PROSITE" id="PS50011">
    <property type="entry name" value="PROTEIN_KINASE_DOM"/>
    <property type="match status" value="1"/>
</dbReference>
<evidence type="ECO:0000259" key="16">
    <source>
        <dbReference type="PROSITE" id="PS50011"/>
    </source>
</evidence>
<evidence type="ECO:0000256" key="10">
    <source>
        <dbReference type="ARBA" id="ARBA00023136"/>
    </source>
</evidence>
<dbReference type="InterPro" id="IPR000742">
    <property type="entry name" value="EGF"/>
</dbReference>
<evidence type="ECO:0000256" key="7">
    <source>
        <dbReference type="ARBA" id="ARBA00022777"/>
    </source>
</evidence>
<evidence type="ECO:0000256" key="13">
    <source>
        <dbReference type="PROSITE-ProRule" id="PRU10141"/>
    </source>
</evidence>
<keyword evidence="12" id="KW-0245">EGF-like domain</keyword>
<dbReference type="InterPro" id="IPR000719">
    <property type="entry name" value="Prot_kinase_dom"/>
</dbReference>
<keyword evidence="10 14" id="KW-0472">Membrane</keyword>
<evidence type="ECO:0000256" key="14">
    <source>
        <dbReference type="SAM" id="Phobius"/>
    </source>
</evidence>
<keyword evidence="2" id="KW-0723">Serine/threonine-protein kinase</keyword>
<evidence type="ECO:0000256" key="11">
    <source>
        <dbReference type="ARBA" id="ARBA00023180"/>
    </source>
</evidence>
<dbReference type="EMBL" id="LT934120">
    <property type="protein sequence ID" value="VAI27724.1"/>
    <property type="molecule type" value="Genomic_DNA"/>
</dbReference>
<feature type="binding site" evidence="13">
    <location>
        <position position="389"/>
    </location>
    <ligand>
        <name>ATP</name>
        <dbReference type="ChEBI" id="CHEBI:30616"/>
    </ligand>
</feature>
<dbReference type="PROSITE" id="PS00107">
    <property type="entry name" value="PROTEIN_KINASE_ATP"/>
    <property type="match status" value="1"/>
</dbReference>
<comment type="subcellular location">
    <subcellularLocation>
        <location evidence="1">Membrane</location>
        <topology evidence="1">Single-pass membrane protein</topology>
    </subcellularLocation>
</comment>
<dbReference type="Gene3D" id="3.30.200.20">
    <property type="entry name" value="Phosphorylase Kinase, domain 1"/>
    <property type="match status" value="1"/>
</dbReference>
<evidence type="ECO:0000256" key="5">
    <source>
        <dbReference type="ARBA" id="ARBA00022729"/>
    </source>
</evidence>
<dbReference type="InterPro" id="IPR001245">
    <property type="entry name" value="Ser-Thr/Tyr_kinase_cat_dom"/>
</dbReference>
<evidence type="ECO:0000256" key="15">
    <source>
        <dbReference type="SAM" id="SignalP"/>
    </source>
</evidence>
<evidence type="ECO:0000256" key="9">
    <source>
        <dbReference type="ARBA" id="ARBA00022989"/>
    </source>
</evidence>
<dbReference type="InterPro" id="IPR008271">
    <property type="entry name" value="Ser/Thr_kinase_AS"/>
</dbReference>
<evidence type="ECO:0008006" key="20">
    <source>
        <dbReference type="Google" id="ProtNLM"/>
    </source>
</evidence>
<protein>
    <recommendedName>
        <fullName evidence="20">Protein kinase domain-containing protein</fullName>
    </recommendedName>
</protein>
<evidence type="ECO:0000256" key="3">
    <source>
        <dbReference type="ARBA" id="ARBA00022679"/>
    </source>
</evidence>